<evidence type="ECO:0000256" key="1">
    <source>
        <dbReference type="SAM" id="MobiDB-lite"/>
    </source>
</evidence>
<comment type="caution">
    <text evidence="2">The sequence shown here is derived from an EMBL/GenBank/DDBJ whole genome shotgun (WGS) entry which is preliminary data.</text>
</comment>
<keyword evidence="3" id="KW-1185">Reference proteome</keyword>
<sequence>MYCVTIVFADGTGCAKLIIWNKKARVIVVKTANELKVESVTSTGLSDGLGGMIGFGAIQENDSEVNCGSVVSLSNSNSKPSQQTPIKLEVLERTQQVAMLESLSTDVQGSSNNTFKRVGGKRKLE</sequence>
<gene>
    <name evidence="2" type="ORF">PIB30_061635</name>
</gene>
<evidence type="ECO:0000313" key="3">
    <source>
        <dbReference type="Proteomes" id="UP001341840"/>
    </source>
</evidence>
<dbReference type="EMBL" id="JASCZI010121390">
    <property type="protein sequence ID" value="MED6161530.1"/>
    <property type="molecule type" value="Genomic_DNA"/>
</dbReference>
<reference evidence="2 3" key="1">
    <citation type="journal article" date="2023" name="Plants (Basel)">
        <title>Bridging the Gap: Combining Genomics and Transcriptomics Approaches to Understand Stylosanthes scabra, an Orphan Legume from the Brazilian Caatinga.</title>
        <authorList>
            <person name="Ferreira-Neto J.R.C."/>
            <person name="da Silva M.D."/>
            <person name="Binneck E."/>
            <person name="de Melo N.F."/>
            <person name="da Silva R.H."/>
            <person name="de Melo A.L.T.M."/>
            <person name="Pandolfi V."/>
            <person name="Bustamante F.O."/>
            <person name="Brasileiro-Vidal A.C."/>
            <person name="Benko-Iseppon A.M."/>
        </authorList>
    </citation>
    <scope>NUCLEOTIDE SEQUENCE [LARGE SCALE GENOMIC DNA]</scope>
    <source>
        <tissue evidence="2">Leaves</tissue>
    </source>
</reference>
<name>A0ABU6ULS7_9FABA</name>
<evidence type="ECO:0000313" key="2">
    <source>
        <dbReference type="EMBL" id="MED6161530.1"/>
    </source>
</evidence>
<organism evidence="2 3">
    <name type="scientific">Stylosanthes scabra</name>
    <dbReference type="NCBI Taxonomy" id="79078"/>
    <lineage>
        <taxon>Eukaryota</taxon>
        <taxon>Viridiplantae</taxon>
        <taxon>Streptophyta</taxon>
        <taxon>Embryophyta</taxon>
        <taxon>Tracheophyta</taxon>
        <taxon>Spermatophyta</taxon>
        <taxon>Magnoliopsida</taxon>
        <taxon>eudicotyledons</taxon>
        <taxon>Gunneridae</taxon>
        <taxon>Pentapetalae</taxon>
        <taxon>rosids</taxon>
        <taxon>fabids</taxon>
        <taxon>Fabales</taxon>
        <taxon>Fabaceae</taxon>
        <taxon>Papilionoideae</taxon>
        <taxon>50 kb inversion clade</taxon>
        <taxon>dalbergioids sensu lato</taxon>
        <taxon>Dalbergieae</taxon>
        <taxon>Pterocarpus clade</taxon>
        <taxon>Stylosanthes</taxon>
    </lineage>
</organism>
<proteinExistence type="predicted"/>
<dbReference type="Proteomes" id="UP001341840">
    <property type="component" value="Unassembled WGS sequence"/>
</dbReference>
<protein>
    <submittedName>
        <fullName evidence="2">Uncharacterized protein</fullName>
    </submittedName>
</protein>
<accession>A0ABU6ULS7</accession>
<feature type="region of interest" description="Disordered" evidence="1">
    <location>
        <begin position="102"/>
        <end position="125"/>
    </location>
</feature>
<feature type="compositionally biased region" description="Polar residues" evidence="1">
    <location>
        <begin position="102"/>
        <end position="115"/>
    </location>
</feature>